<feature type="transmembrane region" description="Helical" evidence="6">
    <location>
        <begin position="73"/>
        <end position="92"/>
    </location>
</feature>
<evidence type="ECO:0000313" key="7">
    <source>
        <dbReference type="EMBL" id="GLL13332.1"/>
    </source>
</evidence>
<dbReference type="PANTHER" id="PTHR30086:SF20">
    <property type="entry name" value="ARGININE EXPORTER PROTEIN ARGO-RELATED"/>
    <property type="match status" value="1"/>
</dbReference>
<evidence type="ECO:0000256" key="2">
    <source>
        <dbReference type="ARBA" id="ARBA00022475"/>
    </source>
</evidence>
<keyword evidence="4 6" id="KW-1133">Transmembrane helix</keyword>
<evidence type="ECO:0000256" key="6">
    <source>
        <dbReference type="SAM" id="Phobius"/>
    </source>
</evidence>
<feature type="transmembrane region" description="Helical" evidence="6">
    <location>
        <begin position="148"/>
        <end position="170"/>
    </location>
</feature>
<organism evidence="7 8">
    <name type="scientific">Pseudonocardia halophobica</name>
    <dbReference type="NCBI Taxonomy" id="29401"/>
    <lineage>
        <taxon>Bacteria</taxon>
        <taxon>Bacillati</taxon>
        <taxon>Actinomycetota</taxon>
        <taxon>Actinomycetes</taxon>
        <taxon>Pseudonocardiales</taxon>
        <taxon>Pseudonocardiaceae</taxon>
        <taxon>Pseudonocardia</taxon>
    </lineage>
</organism>
<dbReference type="Proteomes" id="UP001143463">
    <property type="component" value="Unassembled WGS sequence"/>
</dbReference>
<keyword evidence="8" id="KW-1185">Reference proteome</keyword>
<evidence type="ECO:0000256" key="5">
    <source>
        <dbReference type="ARBA" id="ARBA00023136"/>
    </source>
</evidence>
<proteinExistence type="predicted"/>
<dbReference type="GO" id="GO:0005886">
    <property type="term" value="C:plasma membrane"/>
    <property type="evidence" value="ECO:0007669"/>
    <property type="project" value="UniProtKB-SubCell"/>
</dbReference>
<dbReference type="GO" id="GO:0015171">
    <property type="term" value="F:amino acid transmembrane transporter activity"/>
    <property type="evidence" value="ECO:0007669"/>
    <property type="project" value="TreeGrafter"/>
</dbReference>
<dbReference type="InterPro" id="IPR001123">
    <property type="entry name" value="LeuE-type"/>
</dbReference>
<gene>
    <name evidence="7" type="ORF">GCM10017577_44750</name>
</gene>
<evidence type="ECO:0000256" key="1">
    <source>
        <dbReference type="ARBA" id="ARBA00004651"/>
    </source>
</evidence>
<evidence type="ECO:0000256" key="4">
    <source>
        <dbReference type="ARBA" id="ARBA00022989"/>
    </source>
</evidence>
<dbReference type="AlphaFoldDB" id="A0A9W6NYC0"/>
<dbReference type="PANTHER" id="PTHR30086">
    <property type="entry name" value="ARGININE EXPORTER PROTEIN ARGO"/>
    <property type="match status" value="1"/>
</dbReference>
<evidence type="ECO:0000256" key="3">
    <source>
        <dbReference type="ARBA" id="ARBA00022692"/>
    </source>
</evidence>
<dbReference type="EMBL" id="BSFQ01000021">
    <property type="protein sequence ID" value="GLL13332.1"/>
    <property type="molecule type" value="Genomic_DNA"/>
</dbReference>
<feature type="transmembrane region" description="Helical" evidence="6">
    <location>
        <begin position="44"/>
        <end position="66"/>
    </location>
</feature>
<name>A0A9W6NYC0_9PSEU</name>
<feature type="transmembrane region" description="Helical" evidence="6">
    <location>
        <begin position="191"/>
        <end position="213"/>
    </location>
</feature>
<comment type="subcellular location">
    <subcellularLocation>
        <location evidence="1">Cell membrane</location>
        <topology evidence="1">Multi-pass membrane protein</topology>
    </subcellularLocation>
</comment>
<protein>
    <submittedName>
        <fullName evidence="7">Lysine transporter LysE</fullName>
    </submittedName>
</protein>
<comment type="caution">
    <text evidence="7">The sequence shown here is derived from an EMBL/GenBank/DDBJ whole genome shotgun (WGS) entry which is preliminary data.</text>
</comment>
<evidence type="ECO:0000313" key="8">
    <source>
        <dbReference type="Proteomes" id="UP001143463"/>
    </source>
</evidence>
<dbReference type="Pfam" id="PF01810">
    <property type="entry name" value="LysE"/>
    <property type="match status" value="1"/>
</dbReference>
<reference evidence="7" key="2">
    <citation type="submission" date="2023-01" db="EMBL/GenBank/DDBJ databases">
        <authorList>
            <person name="Sun Q."/>
            <person name="Evtushenko L."/>
        </authorList>
    </citation>
    <scope>NUCLEOTIDE SEQUENCE</scope>
    <source>
        <strain evidence="7">VKM Ac-1069</strain>
    </source>
</reference>
<keyword evidence="5 6" id="KW-0472">Membrane</keyword>
<keyword evidence="2" id="KW-1003">Cell membrane</keyword>
<sequence length="215" mass="22326">MRDPEMSALLAFAGVAATLIMVPGPDWALVLGAGSRRGFVAPSVAGLAVGYVLTTAVVVAGVAPLVAVQPAALLLLTLVGAVYLLYVGVGMLRRPTTDAPPGTLAPRSVSLGRAVRQGAGVSALNPKSLLFFLAFLPQFADPGGPWPFAVQLAVLGGTWILLASMFYAFLGYTAQRSLHRRPTPARILTRISGAAMILAALVLPLEQLVLHIAHT</sequence>
<accession>A0A9W6NYC0</accession>
<keyword evidence="3 6" id="KW-0812">Transmembrane</keyword>
<reference evidence="7" key="1">
    <citation type="journal article" date="2014" name="Int. J. Syst. Evol. Microbiol.">
        <title>Complete genome sequence of Corynebacterium casei LMG S-19264T (=DSM 44701T), isolated from a smear-ripened cheese.</title>
        <authorList>
            <consortium name="US DOE Joint Genome Institute (JGI-PGF)"/>
            <person name="Walter F."/>
            <person name="Albersmeier A."/>
            <person name="Kalinowski J."/>
            <person name="Ruckert C."/>
        </authorList>
    </citation>
    <scope>NUCLEOTIDE SEQUENCE</scope>
    <source>
        <strain evidence="7">VKM Ac-1069</strain>
    </source>
</reference>